<gene>
    <name evidence="6" type="ORF">R5R35_001147</name>
</gene>
<dbReference type="AlphaFoldDB" id="A0AAN9ZBH6"/>
<dbReference type="Gene3D" id="3.40.630.30">
    <property type="match status" value="1"/>
</dbReference>
<keyword evidence="7" id="KW-1185">Reference proteome</keyword>
<name>A0AAN9ZBH6_9ORTH</name>
<proteinExistence type="predicted"/>
<dbReference type="GO" id="GO:0008270">
    <property type="term" value="F:zinc ion binding"/>
    <property type="evidence" value="ECO:0007669"/>
    <property type="project" value="UniProtKB-KW"/>
</dbReference>
<sequence>MAKCSYCHNSGESKEDLYVVCSSCNNNVHVACLKRSVPGGLLGDNFFNFVCESCNLEDCEQITRQKLSWFAIIVLAMYNLHRRSEGVSKRGYFHWKSHICNFIDKHWNVLFTPSVKKKKSWMGTVSGTLSHFCPSFFLSGSEELKEPGWWRITHDNMSPQQIVEIHIRNQTSKKKCKSKVQEVIAAGNSSPSSSGNEESNVASNYLDCRASVMETEIITACTCECALNSESVSCEHCRKGTGFKNENKDSKSVYPDLFISDEHLSDMDVDVNDVVPLDLRGSERDTFNLFENFFPSVESKETVQSRSSFTSGLPDKTYHIEDHHLISWEDVQSENPSCSKNMNIAKDKRIGKDVSKVVNENLETQQVLSQSLFQRTSPTQQKPPWEGQKEKDTQAEANETKYVPMSEYEELQLLSQLRQTSETRELPGFALRLYRKLCVRQLKRQRGLPIFNLDKTFQGNKDVKRSANVWMHPNYCSRNNTPVDARILDRFYHVPTKFDNEKQKNCPFKIRLMGCSEPTCFISPYTQRQLKPFIRRDYETVPHWLKLLSEIKVKANEKDINWKPEPRRPIDYCYVRPQHISAVNSLCCEFFYPGIDLTETLQYPDFSCVVLYRKLVIAFAFMVPDAGYNETYISFLFTRPEWRGAGIATFMLYHLIQTCMGKDITLHVSATNPAVILYQKFGFKIEEFILDFYDKYLPADSQECKHALFLRLSR</sequence>
<dbReference type="PANTHER" id="PTHR20916">
    <property type="entry name" value="CYSTEINE AND GLYCINE-RICH PROTEIN 2 BINDING PROTEIN"/>
    <property type="match status" value="1"/>
</dbReference>
<dbReference type="SMART" id="SM00249">
    <property type="entry name" value="PHD"/>
    <property type="match status" value="1"/>
</dbReference>
<organism evidence="6 7">
    <name type="scientific">Gryllus longicercus</name>
    <dbReference type="NCBI Taxonomy" id="2509291"/>
    <lineage>
        <taxon>Eukaryota</taxon>
        <taxon>Metazoa</taxon>
        <taxon>Ecdysozoa</taxon>
        <taxon>Arthropoda</taxon>
        <taxon>Hexapoda</taxon>
        <taxon>Insecta</taxon>
        <taxon>Pterygota</taxon>
        <taxon>Neoptera</taxon>
        <taxon>Polyneoptera</taxon>
        <taxon>Orthoptera</taxon>
        <taxon>Ensifera</taxon>
        <taxon>Gryllidea</taxon>
        <taxon>Grylloidea</taxon>
        <taxon>Gryllidae</taxon>
        <taxon>Gryllinae</taxon>
        <taxon>Gryllus</taxon>
    </lineage>
</organism>
<dbReference type="SUPFAM" id="SSF57903">
    <property type="entry name" value="FYVE/PHD zinc finger"/>
    <property type="match status" value="1"/>
</dbReference>
<dbReference type="PROSITE" id="PS01359">
    <property type="entry name" value="ZF_PHD_1"/>
    <property type="match status" value="1"/>
</dbReference>
<reference evidence="6 7" key="1">
    <citation type="submission" date="2024-03" db="EMBL/GenBank/DDBJ databases">
        <title>The genome assembly and annotation of the cricket Gryllus longicercus Weissman &amp; Gray.</title>
        <authorList>
            <person name="Szrajer S."/>
            <person name="Gray D."/>
            <person name="Ylla G."/>
        </authorList>
    </citation>
    <scope>NUCLEOTIDE SEQUENCE [LARGE SCALE GENOMIC DNA]</scope>
    <source>
        <strain evidence="6">DAG 2021-001</strain>
        <tissue evidence="6">Whole body minus gut</tissue>
    </source>
</reference>
<feature type="compositionally biased region" description="Polar residues" evidence="4">
    <location>
        <begin position="369"/>
        <end position="382"/>
    </location>
</feature>
<dbReference type="InterPro" id="IPR053835">
    <property type="entry name" value="ASH2L-like_WH"/>
</dbReference>
<dbReference type="CDD" id="cd04301">
    <property type="entry name" value="NAT_SF"/>
    <property type="match status" value="1"/>
</dbReference>
<dbReference type="Gene3D" id="3.90.980.20">
    <property type="match status" value="1"/>
</dbReference>
<dbReference type="InterPro" id="IPR001965">
    <property type="entry name" value="Znf_PHD"/>
</dbReference>
<accession>A0AAN9ZBH6</accession>
<dbReference type="Pfam" id="PF21198">
    <property type="entry name" value="ASH2L-like_WH"/>
    <property type="match status" value="1"/>
</dbReference>
<dbReference type="GO" id="GO:0004402">
    <property type="term" value="F:histone acetyltransferase activity"/>
    <property type="evidence" value="ECO:0007669"/>
    <property type="project" value="TreeGrafter"/>
</dbReference>
<evidence type="ECO:0000313" key="7">
    <source>
        <dbReference type="Proteomes" id="UP001378592"/>
    </source>
</evidence>
<dbReference type="InterPro" id="IPR016181">
    <property type="entry name" value="Acyl_CoA_acyltransferase"/>
</dbReference>
<keyword evidence="3" id="KW-0862">Zinc</keyword>
<feature type="domain" description="N-acetyltransferase" evidence="5">
    <location>
        <begin position="570"/>
        <end position="714"/>
    </location>
</feature>
<evidence type="ECO:0000256" key="2">
    <source>
        <dbReference type="ARBA" id="ARBA00022771"/>
    </source>
</evidence>
<dbReference type="CDD" id="cd15489">
    <property type="entry name" value="PHD_SF"/>
    <property type="match status" value="1"/>
</dbReference>
<dbReference type="InterPro" id="IPR000182">
    <property type="entry name" value="GNAT_dom"/>
</dbReference>
<dbReference type="InterPro" id="IPR019786">
    <property type="entry name" value="Zinc_finger_PHD-type_CS"/>
</dbReference>
<evidence type="ECO:0000256" key="3">
    <source>
        <dbReference type="ARBA" id="ARBA00022833"/>
    </source>
</evidence>
<evidence type="ECO:0000256" key="4">
    <source>
        <dbReference type="SAM" id="MobiDB-lite"/>
    </source>
</evidence>
<dbReference type="PANTHER" id="PTHR20916:SF26">
    <property type="entry name" value="CYSTEINE-RICH PROTEIN 2-BINDING PROTEIN"/>
    <property type="match status" value="1"/>
</dbReference>
<protein>
    <recommendedName>
        <fullName evidence="5">N-acetyltransferase domain-containing protein</fullName>
    </recommendedName>
</protein>
<keyword evidence="1" id="KW-0479">Metal-binding</keyword>
<evidence type="ECO:0000256" key="1">
    <source>
        <dbReference type="ARBA" id="ARBA00022723"/>
    </source>
</evidence>
<feature type="region of interest" description="Disordered" evidence="4">
    <location>
        <begin position="369"/>
        <end position="397"/>
    </location>
</feature>
<keyword evidence="2" id="KW-0863">Zinc-finger</keyword>
<dbReference type="SUPFAM" id="SSF55729">
    <property type="entry name" value="Acyl-CoA N-acyltransferases (Nat)"/>
    <property type="match status" value="1"/>
</dbReference>
<dbReference type="FunFam" id="3.40.630.30:FF:000013">
    <property type="entry name" value="cysteine-rich protein 2-binding protein-like"/>
    <property type="match status" value="1"/>
</dbReference>
<evidence type="ECO:0000259" key="5">
    <source>
        <dbReference type="PROSITE" id="PS51186"/>
    </source>
</evidence>
<dbReference type="InterPro" id="IPR011011">
    <property type="entry name" value="Znf_FYVE_PHD"/>
</dbReference>
<dbReference type="Pfam" id="PF00583">
    <property type="entry name" value="Acetyltransf_1"/>
    <property type="match status" value="1"/>
</dbReference>
<evidence type="ECO:0000313" key="6">
    <source>
        <dbReference type="EMBL" id="KAK7869204.1"/>
    </source>
</evidence>
<dbReference type="EMBL" id="JAZDUA010000078">
    <property type="protein sequence ID" value="KAK7869204.1"/>
    <property type="molecule type" value="Genomic_DNA"/>
</dbReference>
<dbReference type="PROSITE" id="PS51186">
    <property type="entry name" value="GNAT"/>
    <property type="match status" value="1"/>
</dbReference>
<comment type="caution">
    <text evidence="6">The sequence shown here is derived from an EMBL/GenBank/DDBJ whole genome shotgun (WGS) entry which is preliminary data.</text>
</comment>
<dbReference type="Proteomes" id="UP001378592">
    <property type="component" value="Unassembled WGS sequence"/>
</dbReference>